<accession>A0A139AME6</accession>
<dbReference type="AlphaFoldDB" id="A0A139AME6"/>
<dbReference type="EMBL" id="KQ965744">
    <property type="protein sequence ID" value="KXS17947.1"/>
    <property type="molecule type" value="Genomic_DNA"/>
</dbReference>
<proteinExistence type="predicted"/>
<evidence type="ECO:0000313" key="4">
    <source>
        <dbReference type="Proteomes" id="UP000070544"/>
    </source>
</evidence>
<dbReference type="STRING" id="1344416.A0A139AME6"/>
<dbReference type="Proteomes" id="UP000070544">
    <property type="component" value="Unassembled WGS sequence"/>
</dbReference>
<feature type="domain" description="T-SNARE coiled-coil homology" evidence="2">
    <location>
        <begin position="168"/>
        <end position="230"/>
    </location>
</feature>
<dbReference type="CDD" id="cd15859">
    <property type="entry name" value="SNARE_SYN8"/>
    <property type="match status" value="1"/>
</dbReference>
<name>A0A139AME6_GONPJ</name>
<reference evidence="3 4" key="1">
    <citation type="journal article" date="2015" name="Genome Biol. Evol.">
        <title>Phylogenomic analyses indicate that early fungi evolved digesting cell walls of algal ancestors of land plants.</title>
        <authorList>
            <person name="Chang Y."/>
            <person name="Wang S."/>
            <person name="Sekimoto S."/>
            <person name="Aerts A.L."/>
            <person name="Choi C."/>
            <person name="Clum A."/>
            <person name="LaButti K.M."/>
            <person name="Lindquist E.A."/>
            <person name="Yee Ngan C."/>
            <person name="Ohm R.A."/>
            <person name="Salamov A.A."/>
            <person name="Grigoriev I.V."/>
            <person name="Spatafora J.W."/>
            <person name="Berbee M.L."/>
        </authorList>
    </citation>
    <scope>NUCLEOTIDE SEQUENCE [LARGE SCALE GENOMIC DNA]</scope>
    <source>
        <strain evidence="3 4">JEL478</strain>
    </source>
</reference>
<evidence type="ECO:0000313" key="3">
    <source>
        <dbReference type="EMBL" id="KXS17947.1"/>
    </source>
</evidence>
<sequence length="250" mass="27112">MSSAWKPDVDALSKRIDGLTATVIERQKAHRANLGPSPETDPKLRSDLANVRAAMESLEARLSAAEDSGAVGEQELSRFEDAVVGLLKRVGRVETVLGGDGATGVRLGGDVNLGKDGASRAPGRASPRNGASASTFASRNQRSDPLSAPKGADAYAHLDDRELYGVQHQIMSQQDESLDLLSDTIERQRQIGLQITDELDLHVQLLEDTEVAVDRTSSRLAGARKRLEWVLKEGRTNWGFTIVMYTLLIL</sequence>
<organism evidence="3 4">
    <name type="scientific">Gonapodya prolifera (strain JEL478)</name>
    <name type="common">Monoblepharis prolifera</name>
    <dbReference type="NCBI Taxonomy" id="1344416"/>
    <lineage>
        <taxon>Eukaryota</taxon>
        <taxon>Fungi</taxon>
        <taxon>Fungi incertae sedis</taxon>
        <taxon>Chytridiomycota</taxon>
        <taxon>Chytridiomycota incertae sedis</taxon>
        <taxon>Monoblepharidomycetes</taxon>
        <taxon>Monoblepharidales</taxon>
        <taxon>Gonapodyaceae</taxon>
        <taxon>Gonapodya</taxon>
    </lineage>
</organism>
<protein>
    <recommendedName>
        <fullName evidence="2">t-SNARE coiled-coil homology domain-containing protein</fullName>
    </recommendedName>
</protein>
<keyword evidence="4" id="KW-1185">Reference proteome</keyword>
<feature type="region of interest" description="Disordered" evidence="1">
    <location>
        <begin position="110"/>
        <end position="152"/>
    </location>
</feature>
<dbReference type="SUPFAM" id="SSF58038">
    <property type="entry name" value="SNARE fusion complex"/>
    <property type="match status" value="1"/>
</dbReference>
<gene>
    <name evidence="3" type="ORF">M427DRAFT_235796</name>
</gene>
<dbReference type="OrthoDB" id="244190at2759"/>
<feature type="compositionally biased region" description="Polar residues" evidence="1">
    <location>
        <begin position="129"/>
        <end position="144"/>
    </location>
</feature>
<dbReference type="SMART" id="SM00397">
    <property type="entry name" value="t_SNARE"/>
    <property type="match status" value="1"/>
</dbReference>
<dbReference type="Gene3D" id="1.20.5.110">
    <property type="match status" value="1"/>
</dbReference>
<evidence type="ECO:0000259" key="2">
    <source>
        <dbReference type="PROSITE" id="PS50192"/>
    </source>
</evidence>
<dbReference type="InterPro" id="IPR000727">
    <property type="entry name" value="T_SNARE_dom"/>
</dbReference>
<dbReference type="PROSITE" id="PS50192">
    <property type="entry name" value="T_SNARE"/>
    <property type="match status" value="1"/>
</dbReference>
<evidence type="ECO:0000256" key="1">
    <source>
        <dbReference type="SAM" id="MobiDB-lite"/>
    </source>
</evidence>